<dbReference type="GO" id="GO:0008237">
    <property type="term" value="F:metallopeptidase activity"/>
    <property type="evidence" value="ECO:0007669"/>
    <property type="project" value="UniProtKB-KW"/>
</dbReference>
<evidence type="ECO:0000256" key="15">
    <source>
        <dbReference type="SAM" id="Phobius"/>
    </source>
</evidence>
<dbReference type="OrthoDB" id="76293at2759"/>
<evidence type="ECO:0000259" key="16">
    <source>
        <dbReference type="PROSITE" id="PS51186"/>
    </source>
</evidence>
<evidence type="ECO:0000256" key="14">
    <source>
        <dbReference type="SAM" id="MobiDB-lite"/>
    </source>
</evidence>
<feature type="transmembrane region" description="Helical" evidence="15">
    <location>
        <begin position="43"/>
        <end position="61"/>
    </location>
</feature>
<feature type="transmembrane region" description="Helical" evidence="15">
    <location>
        <begin position="731"/>
        <end position="751"/>
    </location>
</feature>
<dbReference type="FunFam" id="3.40.630.10:FF:000008">
    <property type="entry name" value="Endoplasmic reticulum metallopeptidase 1"/>
    <property type="match status" value="1"/>
</dbReference>
<evidence type="ECO:0000256" key="3">
    <source>
        <dbReference type="ARBA" id="ARBA00010918"/>
    </source>
</evidence>
<dbReference type="Pfam" id="PF04389">
    <property type="entry name" value="Peptidase_M28"/>
    <property type="match status" value="1"/>
</dbReference>
<keyword evidence="12 15" id="KW-0472">Membrane</keyword>
<comment type="cofactor">
    <cofactor evidence="1">
        <name>Zn(2+)</name>
        <dbReference type="ChEBI" id="CHEBI:29105"/>
    </cofactor>
</comment>
<keyword evidence="11" id="KW-0482">Metalloprotease</keyword>
<dbReference type="InterPro" id="IPR016181">
    <property type="entry name" value="Acyl_CoA_acyltransferase"/>
</dbReference>
<dbReference type="Gene3D" id="3.40.630.30">
    <property type="match status" value="1"/>
</dbReference>
<evidence type="ECO:0000256" key="4">
    <source>
        <dbReference type="ARBA" id="ARBA00022670"/>
    </source>
</evidence>
<dbReference type="InterPro" id="IPR000182">
    <property type="entry name" value="GNAT_dom"/>
</dbReference>
<proteinExistence type="inferred from homology"/>
<reference evidence="18" key="1">
    <citation type="submission" date="2019-07" db="EMBL/GenBank/DDBJ databases">
        <title>De Novo Assembly of kiwifruit Actinidia rufa.</title>
        <authorList>
            <person name="Sugita-Konishi S."/>
            <person name="Sato K."/>
            <person name="Mori E."/>
            <person name="Abe Y."/>
            <person name="Kisaki G."/>
            <person name="Hamano K."/>
            <person name="Suezawa K."/>
            <person name="Otani M."/>
            <person name="Fukuda T."/>
            <person name="Manabe T."/>
            <person name="Gomi K."/>
            <person name="Tabuchi M."/>
            <person name="Akimitsu K."/>
            <person name="Kataoka I."/>
        </authorList>
    </citation>
    <scope>NUCLEOTIDE SEQUENCE [LARGE SCALE GENOMIC DNA]</scope>
    <source>
        <strain evidence="18">cv. Fuchu</strain>
    </source>
</reference>
<name>A0A7J0D933_9ERIC</name>
<feature type="transmembrane region" description="Helical" evidence="15">
    <location>
        <begin position="507"/>
        <end position="531"/>
    </location>
</feature>
<dbReference type="InterPro" id="IPR048024">
    <property type="entry name" value="Fxna-like_M28_dom"/>
</dbReference>
<dbReference type="Gene3D" id="3.40.630.10">
    <property type="entry name" value="Zn peptidases"/>
    <property type="match status" value="2"/>
</dbReference>
<evidence type="ECO:0000256" key="11">
    <source>
        <dbReference type="ARBA" id="ARBA00023049"/>
    </source>
</evidence>
<evidence type="ECO:0000256" key="5">
    <source>
        <dbReference type="ARBA" id="ARBA00022692"/>
    </source>
</evidence>
<evidence type="ECO:0000256" key="7">
    <source>
        <dbReference type="ARBA" id="ARBA00022801"/>
    </source>
</evidence>
<keyword evidence="18" id="KW-1185">Reference proteome</keyword>
<evidence type="ECO:0000256" key="2">
    <source>
        <dbReference type="ARBA" id="ARBA00004477"/>
    </source>
</evidence>
<evidence type="ECO:0000256" key="12">
    <source>
        <dbReference type="ARBA" id="ARBA00023136"/>
    </source>
</evidence>
<protein>
    <submittedName>
        <fullName evidence="17">Zn-dependent exopeptidases superfamily protein</fullName>
    </submittedName>
</protein>
<dbReference type="GO" id="GO:0046872">
    <property type="term" value="F:metal ion binding"/>
    <property type="evidence" value="ECO:0007669"/>
    <property type="project" value="UniProtKB-KW"/>
</dbReference>
<comment type="caution">
    <text evidence="17">The sequence shown here is derived from an EMBL/GenBank/DDBJ whole genome shotgun (WGS) entry which is preliminary data.</text>
</comment>
<feature type="transmembrane region" description="Helical" evidence="15">
    <location>
        <begin position="543"/>
        <end position="568"/>
    </location>
</feature>
<feature type="region of interest" description="Disordered" evidence="14">
    <location>
        <begin position="1"/>
        <end position="37"/>
    </location>
</feature>
<dbReference type="InterPro" id="IPR007484">
    <property type="entry name" value="Peptidase_M28"/>
</dbReference>
<dbReference type="GO" id="GO:0009507">
    <property type="term" value="C:chloroplast"/>
    <property type="evidence" value="ECO:0007669"/>
    <property type="project" value="TreeGrafter"/>
</dbReference>
<evidence type="ECO:0000256" key="10">
    <source>
        <dbReference type="ARBA" id="ARBA00022989"/>
    </source>
</evidence>
<keyword evidence="4" id="KW-0645">Protease</keyword>
<keyword evidence="13" id="KW-0325">Glycoprotein</keyword>
<feature type="transmembrane region" description="Helical" evidence="15">
    <location>
        <begin position="697"/>
        <end position="719"/>
    </location>
</feature>
<dbReference type="PROSITE" id="PS51186">
    <property type="entry name" value="GNAT"/>
    <property type="match status" value="1"/>
</dbReference>
<keyword evidence="8" id="KW-0256">Endoplasmic reticulum</keyword>
<evidence type="ECO:0000313" key="18">
    <source>
        <dbReference type="Proteomes" id="UP000585474"/>
    </source>
</evidence>
<keyword evidence="10 15" id="KW-1133">Transmembrane helix</keyword>
<dbReference type="Proteomes" id="UP000585474">
    <property type="component" value="Unassembled WGS sequence"/>
</dbReference>
<keyword evidence="6" id="KW-0479">Metal-binding</keyword>
<dbReference type="GO" id="GO:0005789">
    <property type="term" value="C:endoplasmic reticulum membrane"/>
    <property type="evidence" value="ECO:0007669"/>
    <property type="project" value="UniProtKB-SubCell"/>
</dbReference>
<dbReference type="PANTHER" id="PTHR47443">
    <property type="entry name" value="ACYL-COA N-ACYLTRANSFERASES (NAT) SUPERFAMILY PROTEIN"/>
    <property type="match status" value="1"/>
</dbReference>
<dbReference type="CDD" id="cd03875">
    <property type="entry name" value="M28_Fxna_like"/>
    <property type="match status" value="1"/>
</dbReference>
<evidence type="ECO:0000256" key="9">
    <source>
        <dbReference type="ARBA" id="ARBA00022833"/>
    </source>
</evidence>
<keyword evidence="5 15" id="KW-0812">Transmembrane</keyword>
<organism evidence="17 18">
    <name type="scientific">Actinidia rufa</name>
    <dbReference type="NCBI Taxonomy" id="165716"/>
    <lineage>
        <taxon>Eukaryota</taxon>
        <taxon>Viridiplantae</taxon>
        <taxon>Streptophyta</taxon>
        <taxon>Embryophyta</taxon>
        <taxon>Tracheophyta</taxon>
        <taxon>Spermatophyta</taxon>
        <taxon>Magnoliopsida</taxon>
        <taxon>eudicotyledons</taxon>
        <taxon>Gunneridae</taxon>
        <taxon>Pentapetalae</taxon>
        <taxon>asterids</taxon>
        <taxon>Ericales</taxon>
        <taxon>Actinidiaceae</taxon>
        <taxon>Actinidia</taxon>
    </lineage>
</organism>
<gene>
    <name evidence="17" type="ORF">Acr_00g0009860</name>
</gene>
<dbReference type="GO" id="GO:0006508">
    <property type="term" value="P:proteolysis"/>
    <property type="evidence" value="ECO:0007669"/>
    <property type="project" value="UniProtKB-KW"/>
</dbReference>
<dbReference type="EMBL" id="BJWL01000106">
    <property type="protein sequence ID" value="GFS30057.1"/>
    <property type="molecule type" value="Genomic_DNA"/>
</dbReference>
<feature type="domain" description="N-acetyltransferase" evidence="16">
    <location>
        <begin position="1226"/>
        <end position="1319"/>
    </location>
</feature>
<dbReference type="PANTHER" id="PTHR47443:SF3">
    <property type="entry name" value="GCN5-RELATED N-ACETYLTRANSFERASE 4, CHLOROPLASTIC"/>
    <property type="match status" value="1"/>
</dbReference>
<feature type="compositionally biased region" description="Basic and acidic residues" evidence="14">
    <location>
        <begin position="12"/>
        <end position="21"/>
    </location>
</feature>
<sequence length="1323" mass="145561">MKGKPVSASGMRNREGSHKSSDVSGFDEGTQTSDTVRSPKRRSAYVILALFVLVINGSWAVHHYQFESMPEPLTADQAGKRGFSEEEAMKHVKALTQLGPHPVGSDALDRAIQYVLAASENIKKTAHWEVDVQVDFFHASSGANRMVPILSSQFNSTSLVPICLRLLHGFLSSIHSISSHNFWKVPKMRNESVARPLPEGWVGNTSTACVASTPPEAPYIIPLPDNFKAPMVISSPGPSEPSFAFTVATCFLLREFNMSFEFGNTQCWEGAGDCSSCIAVMLELARGISHWAHGFKSSIIFLFNTGEEEGLNGAHSFITQHPWSDTVRLAIDLEAMGIGGKSGIFQAGPHPWAIENFAKVAKYPSAQIVAQDLFSSGAIKSATDFQVYKELAGLSGLDFAYADNTANDKLKLLKPGSLQHLGENMLAFLLHAAASSHIPDGKAIEADQKTGHDTAIFFDILGTYMIVYRQRFASMLYNSVIMQSLLIWTTSLLMGGYSAAISLALSYLSVILMWICSLSLSILVAFILPLISSSPLPFISSPWLVFGLFAAPALLGALTGQHLGYLVLQTYLLNVSSGRRGNLSPVIQADLAKLDAERWLFKGGFVQWLVLLMLGNYYKIGSSYLALVWLVSPAFAFGLLEATLSPVRLPKPLKTLTLLMGLSVPFLISSGMFIRMAGTIIGIAVRFDRNPGSTPEWLGNVVLAIYIAVTICLTMVYLLSCVHFSGAKTSIVLATCILFGLSLAAVLSGTIPPFTEDTARAVNVSGCPSSCPYYGKGTRNPQAQLSLMGLGWCVMVMYKLLYDEMTYLPQHSKNETLHNYSKCYWELYNEIEECSEELSVAGRQNELRGLLPKVMAHSKGARKAWQTQPAFPRQEVVHVVDTTGIYGENPEPSSYISLFSTTPGKLTKEVEQIGEGFVCSRDKVIDFVTFSVKYGCYTKDGTRSGWSESDIPTLHVESDIKADERVTQISINTKVSTRWSLAINTKEIEDFKLKDNSEELVPLGGKSSADGWHIIQFSGGKNAPKRFDMTLYWVKNYTKSMQEDEQRGDEHLLLKLRTDVDRLTPKAERVVKKLPSWCSQFGKSTSPHTLAFLNRLLCRASQVVELFPTASPEIVVREARLEDCWGVAETHCSIFFPRYPFHLGLLLRINRLVATVFGFSVPNGCQRTCLVAVIGCSVDDASFFGSEVFKIGGLDGRFSVNKGYVAGILTVDTVANFLPRKGPLRRRRTGVAYISNVAVRERFRRKGIAKRLVEKAEAEATSWGCRAIALHCDLNDPAATKLYVGQGFKCITVPEGANWPRPKTSPDVQFKFMMKLLNTPTTV</sequence>
<evidence type="ECO:0000256" key="8">
    <source>
        <dbReference type="ARBA" id="ARBA00022824"/>
    </source>
</evidence>
<dbReference type="SUPFAM" id="SSF53187">
    <property type="entry name" value="Zn-dependent exopeptidases"/>
    <property type="match status" value="1"/>
</dbReference>
<dbReference type="CDD" id="cd04301">
    <property type="entry name" value="NAT_SF"/>
    <property type="match status" value="1"/>
</dbReference>
<evidence type="ECO:0000256" key="6">
    <source>
        <dbReference type="ARBA" id="ARBA00022723"/>
    </source>
</evidence>
<evidence type="ECO:0000313" key="17">
    <source>
        <dbReference type="EMBL" id="GFS30057.1"/>
    </source>
</evidence>
<evidence type="ECO:0000256" key="13">
    <source>
        <dbReference type="ARBA" id="ARBA00023180"/>
    </source>
</evidence>
<feature type="transmembrane region" description="Helical" evidence="15">
    <location>
        <begin position="783"/>
        <end position="802"/>
    </location>
</feature>
<feature type="transmembrane region" description="Helical" evidence="15">
    <location>
        <begin position="656"/>
        <end position="685"/>
    </location>
</feature>
<keyword evidence="9" id="KW-0862">Zinc</keyword>
<accession>A0A7J0D933</accession>
<feature type="transmembrane region" description="Helical" evidence="15">
    <location>
        <begin position="624"/>
        <end position="644"/>
    </location>
</feature>
<comment type="subcellular location">
    <subcellularLocation>
        <location evidence="2">Endoplasmic reticulum membrane</location>
        <topology evidence="2">Multi-pass membrane protein</topology>
    </subcellularLocation>
</comment>
<dbReference type="Pfam" id="PF00583">
    <property type="entry name" value="Acetyltransf_1"/>
    <property type="match status" value="1"/>
</dbReference>
<dbReference type="GO" id="GO:0008080">
    <property type="term" value="F:N-acetyltransferase activity"/>
    <property type="evidence" value="ECO:0007669"/>
    <property type="project" value="TreeGrafter"/>
</dbReference>
<feature type="transmembrane region" description="Helical" evidence="15">
    <location>
        <begin position="475"/>
        <end position="495"/>
    </location>
</feature>
<keyword evidence="7" id="KW-0378">Hydrolase</keyword>
<comment type="similarity">
    <text evidence="3">Belongs to the peptidase M28 family.</text>
</comment>
<evidence type="ECO:0000256" key="1">
    <source>
        <dbReference type="ARBA" id="ARBA00001947"/>
    </source>
</evidence>
<dbReference type="SUPFAM" id="SSF55729">
    <property type="entry name" value="Acyl-CoA N-acyltransferases (Nat)"/>
    <property type="match status" value="1"/>
</dbReference>